<evidence type="ECO:0000259" key="4">
    <source>
        <dbReference type="Pfam" id="PF00144"/>
    </source>
</evidence>
<keyword evidence="3" id="KW-0732">Signal</keyword>
<feature type="signal peptide" evidence="3">
    <location>
        <begin position="1"/>
        <end position="41"/>
    </location>
</feature>
<dbReference type="InterPro" id="IPR050491">
    <property type="entry name" value="AmpC-like"/>
</dbReference>
<keyword evidence="2" id="KW-0472">Membrane</keyword>
<feature type="transmembrane region" description="Helical" evidence="2">
    <location>
        <begin position="546"/>
        <end position="564"/>
    </location>
</feature>
<feature type="transmembrane region" description="Helical" evidence="2">
    <location>
        <begin position="660"/>
        <end position="679"/>
    </location>
</feature>
<comment type="caution">
    <text evidence="5">The sequence shown here is derived from an EMBL/GenBank/DDBJ whole genome shotgun (WGS) entry which is preliminary data.</text>
</comment>
<dbReference type="Gene3D" id="3.40.710.10">
    <property type="entry name" value="DD-peptidase/beta-lactamase superfamily"/>
    <property type="match status" value="1"/>
</dbReference>
<dbReference type="Pfam" id="PF00144">
    <property type="entry name" value="Beta-lactamase"/>
    <property type="match status" value="1"/>
</dbReference>
<proteinExistence type="predicted"/>
<evidence type="ECO:0000256" key="3">
    <source>
        <dbReference type="SAM" id="SignalP"/>
    </source>
</evidence>
<dbReference type="SUPFAM" id="SSF56601">
    <property type="entry name" value="beta-lactamase/transpeptidase-like"/>
    <property type="match status" value="1"/>
</dbReference>
<organism evidence="5 6">
    <name type="scientific">Rhodanobacter denitrificans</name>
    <dbReference type="NCBI Taxonomy" id="666685"/>
    <lineage>
        <taxon>Bacteria</taxon>
        <taxon>Pseudomonadati</taxon>
        <taxon>Pseudomonadota</taxon>
        <taxon>Gammaproteobacteria</taxon>
        <taxon>Lysobacterales</taxon>
        <taxon>Rhodanobacteraceae</taxon>
        <taxon>Rhodanobacter</taxon>
    </lineage>
</organism>
<dbReference type="EMBL" id="QFPO01000026">
    <property type="protein sequence ID" value="PZQ09590.1"/>
    <property type="molecule type" value="Genomic_DNA"/>
</dbReference>
<evidence type="ECO:0000256" key="1">
    <source>
        <dbReference type="SAM" id="MobiDB-lite"/>
    </source>
</evidence>
<dbReference type="PANTHER" id="PTHR46825">
    <property type="entry name" value="D-ALANYL-D-ALANINE-CARBOXYPEPTIDASE/ENDOPEPTIDASE AMPH"/>
    <property type="match status" value="1"/>
</dbReference>
<accession>A0A2W5M850</accession>
<feature type="chain" id="PRO_5016126601" description="Beta-lactamase-related domain-containing protein" evidence="3">
    <location>
        <begin position="42"/>
        <end position="689"/>
    </location>
</feature>
<dbReference type="Proteomes" id="UP000249046">
    <property type="component" value="Unassembled WGS sequence"/>
</dbReference>
<evidence type="ECO:0000313" key="5">
    <source>
        <dbReference type="EMBL" id="PZQ09590.1"/>
    </source>
</evidence>
<feature type="transmembrane region" description="Helical" evidence="2">
    <location>
        <begin position="585"/>
        <end position="606"/>
    </location>
</feature>
<evidence type="ECO:0000313" key="6">
    <source>
        <dbReference type="Proteomes" id="UP000249046"/>
    </source>
</evidence>
<sequence length="689" mass="73524">MRASSVAGLPRSVQPRTAAGACRRGLLALAAVLLGAAAAVAQTPAEPAPQPVQAPPAESVPTDPAEMPVPPPAADTDALAAYVDGLVDAYRRRDGIAGVSVAVVDRDGVRLLRGYGQAAFDPARPVDPDTTLFRLGSISKTFTYIAAMQLVEQGRLDLDAEANRYLPPELQLPDDGYAPVRVRHLMEHTAGFEDSVFGHLFAFAPDQVLPVREYLRTWRPRRVRAPEQYAVYSNYSVALLGELVANVAGQTFERQIERAILEPLGMRHATFREPLPAADPRAAPEALLPLWTKGFERSGGGYTAKPFEYISHGGGAGAGSASAADMARYMRMLIGGGTLDGATILAPATFRTMSQVDFRNAEGVGGIAHGFFRRPYGRYESLEHDGATLFAFASMVVLPDAGVGVFVAVNTDTGRRLVRELPPQILARLVEDAAPAPAPLPPPGFAAQAERYAGRYIDERRAHTTLEKLLLTDADEVRVTDEGYLVVGSGERARRYVADGEDVFRSVEDGQRIAFLRDAEGRVTGYANPYGHTVSQRVGVLATPDALAVAAAVVALLSLGVLLASWRRAGRPQRSLARSGRGSAVLVNLAALAWLACFAGAVVALVSLQALGEQAIRAYPTLPIRIAVVLAYLAALLSVLAALGLPVALRARTWSLGRKLRHLLVVVAMVALVLLLVHWKVLLAPLALA</sequence>
<protein>
    <recommendedName>
        <fullName evidence="4">Beta-lactamase-related domain-containing protein</fullName>
    </recommendedName>
</protein>
<dbReference type="PANTHER" id="PTHR46825:SF9">
    <property type="entry name" value="BETA-LACTAMASE-RELATED DOMAIN-CONTAINING PROTEIN"/>
    <property type="match status" value="1"/>
</dbReference>
<gene>
    <name evidence="5" type="ORF">DI564_17550</name>
</gene>
<reference evidence="5 6" key="1">
    <citation type="submission" date="2017-08" db="EMBL/GenBank/DDBJ databases">
        <title>Infants hospitalized years apart are colonized by the same room-sourced microbial strains.</title>
        <authorList>
            <person name="Brooks B."/>
            <person name="Olm M.R."/>
            <person name="Firek B.A."/>
            <person name="Baker R."/>
            <person name="Thomas B.C."/>
            <person name="Morowitz M.J."/>
            <person name="Banfield J.F."/>
        </authorList>
    </citation>
    <scope>NUCLEOTIDE SEQUENCE [LARGE SCALE GENOMIC DNA]</scope>
    <source>
        <strain evidence="5">S2_005_003_R2_42</strain>
    </source>
</reference>
<feature type="transmembrane region" description="Helical" evidence="2">
    <location>
        <begin position="626"/>
        <end position="648"/>
    </location>
</feature>
<dbReference type="AlphaFoldDB" id="A0A2W5M850"/>
<dbReference type="InterPro" id="IPR012338">
    <property type="entry name" value="Beta-lactam/transpept-like"/>
</dbReference>
<keyword evidence="2" id="KW-0812">Transmembrane</keyword>
<keyword evidence="2" id="KW-1133">Transmembrane helix</keyword>
<feature type="domain" description="Beta-lactamase-related" evidence="4">
    <location>
        <begin position="83"/>
        <end position="425"/>
    </location>
</feature>
<dbReference type="InterPro" id="IPR001466">
    <property type="entry name" value="Beta-lactam-related"/>
</dbReference>
<name>A0A2W5M850_9GAMM</name>
<evidence type="ECO:0000256" key="2">
    <source>
        <dbReference type="SAM" id="Phobius"/>
    </source>
</evidence>
<feature type="region of interest" description="Disordered" evidence="1">
    <location>
        <begin position="46"/>
        <end position="69"/>
    </location>
</feature>